<evidence type="ECO:0000259" key="3">
    <source>
        <dbReference type="PROSITE" id="PS50234"/>
    </source>
</evidence>
<dbReference type="SUPFAM" id="SSF53300">
    <property type="entry name" value="vWA-like"/>
    <property type="match status" value="1"/>
</dbReference>
<dbReference type="SUPFAM" id="SSF53850">
    <property type="entry name" value="Periplasmic binding protein-like II"/>
    <property type="match status" value="1"/>
</dbReference>
<name>A0ABV3DND5_9ACTN</name>
<comment type="caution">
    <text evidence="4">The sequence shown here is derived from an EMBL/GenBank/DDBJ whole genome shotgun (WGS) entry which is preliminary data.</text>
</comment>
<dbReference type="EMBL" id="JBEZFP010000083">
    <property type="protein sequence ID" value="MEU8137260.1"/>
    <property type="molecule type" value="Genomic_DNA"/>
</dbReference>
<dbReference type="SMART" id="SM00327">
    <property type="entry name" value="VWA"/>
    <property type="match status" value="1"/>
</dbReference>
<dbReference type="InterPro" id="IPR002035">
    <property type="entry name" value="VWF_A"/>
</dbReference>
<evidence type="ECO:0000313" key="5">
    <source>
        <dbReference type="Proteomes" id="UP001551482"/>
    </source>
</evidence>
<dbReference type="RefSeq" id="WP_358358899.1">
    <property type="nucleotide sequence ID" value="NZ_JBEZFP010000083.1"/>
</dbReference>
<dbReference type="InterPro" id="IPR036465">
    <property type="entry name" value="vWFA_dom_sf"/>
</dbReference>
<evidence type="ECO:0000313" key="4">
    <source>
        <dbReference type="EMBL" id="MEU8137260.1"/>
    </source>
</evidence>
<sequence>MPWSADQPATARTGRQQSYAAPPSAAPPAAYQAPQHLPPSRVDRRRRARGPGPGGQRRGGRRGRGPLFAVITFLVLFAVATAYVLIYHRPDQSKSPENAAAANACAQQPKPVKVVTAPEFAPVAADIAKRVNDSRGCASVEVAGRSAAELLGALRTGAEQPPDLWIADSSMRLQEAAAALGDRNPYPLTGAPVAFTPLVVAAPEQVAVQQKWLERPPDWLTLLNRIDDRTLPKFTVSNTRTTEGLLGVVAVSAAMARANADPTVAAMKTFAFRSNISDAETPAATLLSTSSRMPNGQQALADVGAFVVTEQALWAYDNARPAVPYVPLYPSGTLVQADYPAVLSQAAAADKQVAERANEVLGMLRSPEGVKAVTEAGFRGPEQQPPVSVLPNVKFAPPTPMAAPQQGDLTQVVKMVQAWADYKPMPFRVLILVDGSGSMNEPVQGKGGKTKADIMRASSVETTQLLGKTTEVGVRDFAVSPTQKGPWVERVPLGALEAKVGDLSRKEVVVKTLTGFQAQNGAGTPLYRTVLDAVADAQKQYNAAAFNQIFLLTDGKDEDTPFTMSKQAFLTQLQKLQNPQKPLPIFAVGYGANADMATLNDIAKATGGLAVPSLDPVDLIKAIAQILVFVRPTG</sequence>
<gene>
    <name evidence="4" type="ORF">AB0C36_27555</name>
</gene>
<dbReference type="Proteomes" id="UP001551482">
    <property type="component" value="Unassembled WGS sequence"/>
</dbReference>
<keyword evidence="2" id="KW-0472">Membrane</keyword>
<proteinExistence type="predicted"/>
<accession>A0ABV3DND5</accession>
<keyword evidence="5" id="KW-1185">Reference proteome</keyword>
<evidence type="ECO:0000256" key="2">
    <source>
        <dbReference type="SAM" id="Phobius"/>
    </source>
</evidence>
<feature type="region of interest" description="Disordered" evidence="1">
    <location>
        <begin position="1"/>
        <end position="62"/>
    </location>
</feature>
<feature type="domain" description="VWFA" evidence="3">
    <location>
        <begin position="428"/>
        <end position="627"/>
    </location>
</feature>
<dbReference type="Gene3D" id="3.40.50.410">
    <property type="entry name" value="von Willebrand factor, type A domain"/>
    <property type="match status" value="1"/>
</dbReference>
<dbReference type="PROSITE" id="PS50234">
    <property type="entry name" value="VWFA"/>
    <property type="match status" value="1"/>
</dbReference>
<protein>
    <submittedName>
        <fullName evidence="4">Substrate-binding domain-containing protein</fullName>
    </submittedName>
</protein>
<reference evidence="4 5" key="1">
    <citation type="submission" date="2024-06" db="EMBL/GenBank/DDBJ databases">
        <title>The Natural Products Discovery Center: Release of the First 8490 Sequenced Strains for Exploring Actinobacteria Biosynthetic Diversity.</title>
        <authorList>
            <person name="Kalkreuter E."/>
            <person name="Kautsar S.A."/>
            <person name="Yang D."/>
            <person name="Bader C.D."/>
            <person name="Teijaro C.N."/>
            <person name="Fluegel L."/>
            <person name="Davis C.M."/>
            <person name="Simpson J.R."/>
            <person name="Lauterbach L."/>
            <person name="Steele A.D."/>
            <person name="Gui C."/>
            <person name="Meng S."/>
            <person name="Li G."/>
            <person name="Viehrig K."/>
            <person name="Ye F."/>
            <person name="Su P."/>
            <person name="Kiefer A.F."/>
            <person name="Nichols A."/>
            <person name="Cepeda A.J."/>
            <person name="Yan W."/>
            <person name="Fan B."/>
            <person name="Jiang Y."/>
            <person name="Adhikari A."/>
            <person name="Zheng C.-J."/>
            <person name="Schuster L."/>
            <person name="Cowan T.M."/>
            <person name="Smanski M.J."/>
            <person name="Chevrette M.G."/>
            <person name="De Carvalho L.P.S."/>
            <person name="Shen B."/>
        </authorList>
    </citation>
    <scope>NUCLEOTIDE SEQUENCE [LARGE SCALE GENOMIC DNA]</scope>
    <source>
        <strain evidence="4 5">NPDC048946</strain>
    </source>
</reference>
<keyword evidence="2" id="KW-1133">Transmembrane helix</keyword>
<keyword evidence="2" id="KW-0812">Transmembrane</keyword>
<organism evidence="4 5">
    <name type="scientific">Streptodolium elevatio</name>
    <dbReference type="NCBI Taxonomy" id="3157996"/>
    <lineage>
        <taxon>Bacteria</taxon>
        <taxon>Bacillati</taxon>
        <taxon>Actinomycetota</taxon>
        <taxon>Actinomycetes</taxon>
        <taxon>Kitasatosporales</taxon>
        <taxon>Streptomycetaceae</taxon>
        <taxon>Streptodolium</taxon>
    </lineage>
</organism>
<feature type="transmembrane region" description="Helical" evidence="2">
    <location>
        <begin position="67"/>
        <end position="86"/>
    </location>
</feature>
<feature type="compositionally biased region" description="Low complexity" evidence="1">
    <location>
        <begin position="16"/>
        <end position="35"/>
    </location>
</feature>
<evidence type="ECO:0000256" key="1">
    <source>
        <dbReference type="SAM" id="MobiDB-lite"/>
    </source>
</evidence>